<sequence>MGAAGKRGRDKISAQATTIQSVVSSTDDNSKETARNSRKSRSKTLDLKSNLQLKDQDTDTEESEYEGLEDEEESDGQVGEAEAFGLNDASADENSNSEDENGDTLGVTNSKGDAQSDGVEDSVEEFSGSEGELGEDFDEENEDAYTRRGGWAGYEDSDSDDEIPANTVGNIPLEWYDDYEHVGYDLDGKKNHQERDAG</sequence>
<organism evidence="2 3">
    <name type="scientific">Sphaeroforma arctica JP610</name>
    <dbReference type="NCBI Taxonomy" id="667725"/>
    <lineage>
        <taxon>Eukaryota</taxon>
        <taxon>Ichthyosporea</taxon>
        <taxon>Ichthyophonida</taxon>
        <taxon>Sphaeroforma</taxon>
    </lineage>
</organism>
<evidence type="ECO:0000256" key="1">
    <source>
        <dbReference type="SAM" id="MobiDB-lite"/>
    </source>
</evidence>
<feature type="region of interest" description="Disordered" evidence="1">
    <location>
        <begin position="1"/>
        <end position="168"/>
    </location>
</feature>
<name>A0A0L0FSQ9_9EUKA</name>
<dbReference type="RefSeq" id="XP_014152900.1">
    <property type="nucleotide sequence ID" value="XM_014297425.1"/>
</dbReference>
<dbReference type="OrthoDB" id="5571054at2759"/>
<dbReference type="Proteomes" id="UP000054560">
    <property type="component" value="Unassembled WGS sequence"/>
</dbReference>
<evidence type="ECO:0000313" key="2">
    <source>
        <dbReference type="EMBL" id="KNC78998.1"/>
    </source>
</evidence>
<dbReference type="PANTHER" id="PTHR17605:SF0">
    <property type="entry name" value="RIBOSOME BIOGENESIS PROTEIN BOP1"/>
    <property type="match status" value="1"/>
</dbReference>
<dbReference type="InterPro" id="IPR028598">
    <property type="entry name" value="BOP1/Erb1"/>
</dbReference>
<dbReference type="GO" id="GO:0043021">
    <property type="term" value="F:ribonucleoprotein complex binding"/>
    <property type="evidence" value="ECO:0007669"/>
    <property type="project" value="TreeGrafter"/>
</dbReference>
<evidence type="ECO:0008006" key="4">
    <source>
        <dbReference type="Google" id="ProtNLM"/>
    </source>
</evidence>
<dbReference type="GO" id="GO:0030687">
    <property type="term" value="C:preribosome, large subunit precursor"/>
    <property type="evidence" value="ECO:0007669"/>
    <property type="project" value="TreeGrafter"/>
</dbReference>
<proteinExistence type="predicted"/>
<dbReference type="EMBL" id="KQ242382">
    <property type="protein sequence ID" value="KNC78998.1"/>
    <property type="molecule type" value="Genomic_DNA"/>
</dbReference>
<keyword evidence="3" id="KW-1185">Reference proteome</keyword>
<feature type="compositionally biased region" description="Acidic residues" evidence="1">
    <location>
        <begin position="132"/>
        <end position="143"/>
    </location>
</feature>
<accession>A0A0L0FSQ9</accession>
<dbReference type="STRING" id="667725.A0A0L0FSQ9"/>
<feature type="compositionally biased region" description="Acidic residues" evidence="1">
    <location>
        <begin position="58"/>
        <end position="75"/>
    </location>
</feature>
<dbReference type="eggNOG" id="KOG0650">
    <property type="taxonomic scope" value="Eukaryota"/>
</dbReference>
<gene>
    <name evidence="2" type="ORF">SARC_08587</name>
</gene>
<reference evidence="2 3" key="1">
    <citation type="submission" date="2011-02" db="EMBL/GenBank/DDBJ databases">
        <title>The Genome Sequence of Sphaeroforma arctica JP610.</title>
        <authorList>
            <consortium name="The Broad Institute Genome Sequencing Platform"/>
            <person name="Russ C."/>
            <person name="Cuomo C."/>
            <person name="Young S.K."/>
            <person name="Zeng Q."/>
            <person name="Gargeya S."/>
            <person name="Alvarado L."/>
            <person name="Berlin A."/>
            <person name="Chapman S.B."/>
            <person name="Chen Z."/>
            <person name="Freedman E."/>
            <person name="Gellesch M."/>
            <person name="Goldberg J."/>
            <person name="Griggs A."/>
            <person name="Gujja S."/>
            <person name="Heilman E."/>
            <person name="Heiman D."/>
            <person name="Howarth C."/>
            <person name="Mehta T."/>
            <person name="Neiman D."/>
            <person name="Pearson M."/>
            <person name="Roberts A."/>
            <person name="Saif S."/>
            <person name="Shea T."/>
            <person name="Shenoy N."/>
            <person name="Sisk P."/>
            <person name="Stolte C."/>
            <person name="Sykes S."/>
            <person name="White J."/>
            <person name="Yandava C."/>
            <person name="Burger G."/>
            <person name="Gray M.W."/>
            <person name="Holland P.W.H."/>
            <person name="King N."/>
            <person name="Lang F.B.F."/>
            <person name="Roger A.J."/>
            <person name="Ruiz-Trillo I."/>
            <person name="Haas B."/>
            <person name="Nusbaum C."/>
            <person name="Birren B."/>
        </authorList>
    </citation>
    <scope>NUCLEOTIDE SEQUENCE [LARGE SCALE GENOMIC DNA]</scope>
    <source>
        <strain evidence="2 3">JP610</strain>
    </source>
</reference>
<dbReference type="GeneID" id="25909091"/>
<feature type="compositionally biased region" description="Polar residues" evidence="1">
    <location>
        <begin position="14"/>
        <end position="27"/>
    </location>
</feature>
<dbReference type="GO" id="GO:0070545">
    <property type="term" value="C:PeBoW complex"/>
    <property type="evidence" value="ECO:0007669"/>
    <property type="project" value="TreeGrafter"/>
</dbReference>
<protein>
    <recommendedName>
        <fullName evidence="4">BOP1 N-terminal domain-containing protein</fullName>
    </recommendedName>
</protein>
<evidence type="ECO:0000313" key="3">
    <source>
        <dbReference type="Proteomes" id="UP000054560"/>
    </source>
</evidence>
<dbReference type="GO" id="GO:0000463">
    <property type="term" value="P:maturation of LSU-rRNA from tricistronic rRNA transcript (SSU-rRNA, 5.8S rRNA, LSU-rRNA)"/>
    <property type="evidence" value="ECO:0007669"/>
    <property type="project" value="TreeGrafter"/>
</dbReference>
<dbReference type="PANTHER" id="PTHR17605">
    <property type="entry name" value="RIBOSOME BIOGENESIS PROTEIN BOP1 BLOCK OF PROLIFERATION 1 PROTEIN"/>
    <property type="match status" value="1"/>
</dbReference>
<dbReference type="AlphaFoldDB" id="A0A0L0FSQ9"/>